<gene>
    <name evidence="1" type="ORF">HanXRQr2_Chr07g0291531</name>
</gene>
<accession>A0A9K3NG42</accession>
<name>A0A9K3NG42_HELAN</name>
<dbReference type="Proteomes" id="UP000215914">
    <property type="component" value="Unassembled WGS sequence"/>
</dbReference>
<evidence type="ECO:0000313" key="1">
    <source>
        <dbReference type="EMBL" id="KAF5798323.1"/>
    </source>
</evidence>
<dbReference type="Gramene" id="mRNA:HanXRQr2_Chr07g0291531">
    <property type="protein sequence ID" value="CDS:HanXRQr2_Chr07g0291531.1"/>
    <property type="gene ID" value="HanXRQr2_Chr07g0291531"/>
</dbReference>
<dbReference type="EMBL" id="MNCJ02000322">
    <property type="protein sequence ID" value="KAF5798323.1"/>
    <property type="molecule type" value="Genomic_DNA"/>
</dbReference>
<keyword evidence="2" id="KW-1185">Reference proteome</keyword>
<evidence type="ECO:0000313" key="2">
    <source>
        <dbReference type="Proteomes" id="UP000215914"/>
    </source>
</evidence>
<dbReference type="AlphaFoldDB" id="A0A9K3NG42"/>
<reference evidence="1" key="2">
    <citation type="submission" date="2020-06" db="EMBL/GenBank/DDBJ databases">
        <title>Helianthus annuus Genome sequencing and assembly Release 2.</title>
        <authorList>
            <person name="Gouzy J."/>
            <person name="Langlade N."/>
            <person name="Munos S."/>
        </authorList>
    </citation>
    <scope>NUCLEOTIDE SEQUENCE</scope>
    <source>
        <tissue evidence="1">Leaves</tissue>
    </source>
</reference>
<comment type="caution">
    <text evidence="1">The sequence shown here is derived from an EMBL/GenBank/DDBJ whole genome shotgun (WGS) entry which is preliminary data.</text>
</comment>
<organism evidence="1 2">
    <name type="scientific">Helianthus annuus</name>
    <name type="common">Common sunflower</name>
    <dbReference type="NCBI Taxonomy" id="4232"/>
    <lineage>
        <taxon>Eukaryota</taxon>
        <taxon>Viridiplantae</taxon>
        <taxon>Streptophyta</taxon>
        <taxon>Embryophyta</taxon>
        <taxon>Tracheophyta</taxon>
        <taxon>Spermatophyta</taxon>
        <taxon>Magnoliopsida</taxon>
        <taxon>eudicotyledons</taxon>
        <taxon>Gunneridae</taxon>
        <taxon>Pentapetalae</taxon>
        <taxon>asterids</taxon>
        <taxon>campanulids</taxon>
        <taxon>Asterales</taxon>
        <taxon>Asteraceae</taxon>
        <taxon>Asteroideae</taxon>
        <taxon>Heliantheae alliance</taxon>
        <taxon>Heliantheae</taxon>
        <taxon>Helianthus</taxon>
    </lineage>
</organism>
<reference evidence="1" key="1">
    <citation type="journal article" date="2017" name="Nature">
        <title>The sunflower genome provides insights into oil metabolism, flowering and Asterid evolution.</title>
        <authorList>
            <person name="Badouin H."/>
            <person name="Gouzy J."/>
            <person name="Grassa C.J."/>
            <person name="Murat F."/>
            <person name="Staton S.E."/>
            <person name="Cottret L."/>
            <person name="Lelandais-Briere C."/>
            <person name="Owens G.L."/>
            <person name="Carrere S."/>
            <person name="Mayjonade B."/>
            <person name="Legrand L."/>
            <person name="Gill N."/>
            <person name="Kane N.C."/>
            <person name="Bowers J.E."/>
            <person name="Hubner S."/>
            <person name="Bellec A."/>
            <person name="Berard A."/>
            <person name="Berges H."/>
            <person name="Blanchet N."/>
            <person name="Boniface M.C."/>
            <person name="Brunel D."/>
            <person name="Catrice O."/>
            <person name="Chaidir N."/>
            <person name="Claudel C."/>
            <person name="Donnadieu C."/>
            <person name="Faraut T."/>
            <person name="Fievet G."/>
            <person name="Helmstetter N."/>
            <person name="King M."/>
            <person name="Knapp S.J."/>
            <person name="Lai Z."/>
            <person name="Le Paslier M.C."/>
            <person name="Lippi Y."/>
            <person name="Lorenzon L."/>
            <person name="Mandel J.R."/>
            <person name="Marage G."/>
            <person name="Marchand G."/>
            <person name="Marquand E."/>
            <person name="Bret-Mestries E."/>
            <person name="Morien E."/>
            <person name="Nambeesan S."/>
            <person name="Nguyen T."/>
            <person name="Pegot-Espagnet P."/>
            <person name="Pouilly N."/>
            <person name="Raftis F."/>
            <person name="Sallet E."/>
            <person name="Schiex T."/>
            <person name="Thomas J."/>
            <person name="Vandecasteele C."/>
            <person name="Vares D."/>
            <person name="Vear F."/>
            <person name="Vautrin S."/>
            <person name="Crespi M."/>
            <person name="Mangin B."/>
            <person name="Burke J.M."/>
            <person name="Salse J."/>
            <person name="Munos S."/>
            <person name="Vincourt P."/>
            <person name="Rieseberg L.H."/>
            <person name="Langlade N.B."/>
        </authorList>
    </citation>
    <scope>NUCLEOTIDE SEQUENCE</scope>
    <source>
        <tissue evidence="1">Leaves</tissue>
    </source>
</reference>
<proteinExistence type="predicted"/>
<sequence length="109" mass="12869">MKYNSLKHNTFIPFQRYPFYPNPPHPIFGRPTKPKNFISNFKSRALFHFRFLSPSKIWICSSFLLSLSLFQIPPGSAGSSLLWFQRCRWWCHGRGSQQNNFGGTLEDRR</sequence>
<protein>
    <submittedName>
        <fullName evidence="1">Uncharacterized protein</fullName>
    </submittedName>
</protein>